<dbReference type="Proteomes" id="UP001634007">
    <property type="component" value="Unassembled WGS sequence"/>
</dbReference>
<evidence type="ECO:0000313" key="3">
    <source>
        <dbReference type="Proteomes" id="UP001634007"/>
    </source>
</evidence>
<protein>
    <submittedName>
        <fullName evidence="2">Uncharacterized protein</fullName>
    </submittedName>
</protein>
<sequence>MSKSRDGPDPDGWHWKKRGSTHVGFWSDLPTGPCESELAPMTLSPVAPPLPVALSRGHVGLTIQCTPSRNRAMERAAPVSSLHQPPSIRCNHRER</sequence>
<feature type="region of interest" description="Disordered" evidence="1">
    <location>
        <begin position="67"/>
        <end position="95"/>
    </location>
</feature>
<evidence type="ECO:0000313" key="2">
    <source>
        <dbReference type="EMBL" id="KAL3751261.1"/>
    </source>
</evidence>
<dbReference type="AlphaFoldDB" id="A0ABD3LHJ3"/>
<comment type="caution">
    <text evidence="2">The sequence shown here is derived from an EMBL/GenBank/DDBJ whole genome shotgun (WGS) entry which is preliminary data.</text>
</comment>
<reference evidence="2 3" key="1">
    <citation type="submission" date="2024-11" db="EMBL/GenBank/DDBJ databases">
        <title>Chromosome-level genome assembly of Eucalyptus globulus Labill. provides insights into its genome evolution.</title>
        <authorList>
            <person name="Li X."/>
        </authorList>
    </citation>
    <scope>NUCLEOTIDE SEQUENCE [LARGE SCALE GENOMIC DNA]</scope>
    <source>
        <strain evidence="2">CL2024</strain>
        <tissue evidence="2">Fresh tender leaves</tissue>
    </source>
</reference>
<proteinExistence type="predicted"/>
<name>A0ABD3LHJ3_EUCGL</name>
<keyword evidence="3" id="KW-1185">Reference proteome</keyword>
<accession>A0ABD3LHJ3</accession>
<gene>
    <name evidence="2" type="ORF">ACJRO7_012131</name>
</gene>
<dbReference type="EMBL" id="JBJKBG010000002">
    <property type="protein sequence ID" value="KAL3751261.1"/>
    <property type="molecule type" value="Genomic_DNA"/>
</dbReference>
<evidence type="ECO:0000256" key="1">
    <source>
        <dbReference type="SAM" id="MobiDB-lite"/>
    </source>
</evidence>
<organism evidence="2 3">
    <name type="scientific">Eucalyptus globulus</name>
    <name type="common">Tasmanian blue gum</name>
    <dbReference type="NCBI Taxonomy" id="34317"/>
    <lineage>
        <taxon>Eukaryota</taxon>
        <taxon>Viridiplantae</taxon>
        <taxon>Streptophyta</taxon>
        <taxon>Embryophyta</taxon>
        <taxon>Tracheophyta</taxon>
        <taxon>Spermatophyta</taxon>
        <taxon>Magnoliopsida</taxon>
        <taxon>eudicotyledons</taxon>
        <taxon>Gunneridae</taxon>
        <taxon>Pentapetalae</taxon>
        <taxon>rosids</taxon>
        <taxon>malvids</taxon>
        <taxon>Myrtales</taxon>
        <taxon>Myrtaceae</taxon>
        <taxon>Myrtoideae</taxon>
        <taxon>Eucalypteae</taxon>
        <taxon>Eucalyptus</taxon>
    </lineage>
</organism>